<comment type="caution">
    <text evidence="6">The sequence shown here is derived from an EMBL/GenBank/DDBJ whole genome shotgun (WGS) entry which is preliminary data.</text>
</comment>
<dbReference type="PANTHER" id="PTHR30126">
    <property type="entry name" value="HTH-TYPE TRANSCRIPTIONAL REGULATOR"/>
    <property type="match status" value="1"/>
</dbReference>
<dbReference type="CDD" id="cd05466">
    <property type="entry name" value="PBP2_LTTR_substrate"/>
    <property type="match status" value="1"/>
</dbReference>
<sequence length="308" mass="34352">MDRPVPHPTVASALTLKNLRTFYWLARYRNYHAVARYLNVTQPAISSRISSLEEVLGVRLFSRDNQSVELTPEGHEALRLTEIVLDNADTLAERFSRSRDPSGLVRIGVVETVARTWLPGLLKALQERYPNIELEITTESTSLLHAMLKSSAISMCVSMAPAELSDVSNEEICRYGMEWVADPRIFDAGHVHTLAELIRLPLIGYLANSPPGDFLDRYFGDAYRDRTVHNSTNSMSTMIWLAENGLGIAAIPPVAVAQHLKDGRLAIIATETPMEPVSFFLNHRTRPLSPVTKAVKALIVEMAESYRA</sequence>
<dbReference type="PANTHER" id="PTHR30126:SF77">
    <property type="entry name" value="TRANSCRIPTIONAL REGULATORY PROTEIN"/>
    <property type="match status" value="1"/>
</dbReference>
<dbReference type="InterPro" id="IPR005119">
    <property type="entry name" value="LysR_subst-bd"/>
</dbReference>
<evidence type="ECO:0000313" key="6">
    <source>
        <dbReference type="EMBL" id="MCW2305957.1"/>
    </source>
</evidence>
<keyword evidence="3 6" id="KW-0238">DNA-binding</keyword>
<evidence type="ECO:0000313" key="7">
    <source>
        <dbReference type="Proteomes" id="UP001209755"/>
    </source>
</evidence>
<keyword evidence="4" id="KW-0804">Transcription</keyword>
<keyword evidence="7" id="KW-1185">Reference proteome</keyword>
<dbReference type="Pfam" id="PF00126">
    <property type="entry name" value="HTH_1"/>
    <property type="match status" value="1"/>
</dbReference>
<dbReference type="PROSITE" id="PS50931">
    <property type="entry name" value="HTH_LYSR"/>
    <property type="match status" value="1"/>
</dbReference>
<keyword evidence="2" id="KW-0805">Transcription regulation</keyword>
<accession>A0ABT3H6E2</accession>
<dbReference type="EMBL" id="JAOQNS010000001">
    <property type="protein sequence ID" value="MCW2305957.1"/>
    <property type="molecule type" value="Genomic_DNA"/>
</dbReference>
<dbReference type="PRINTS" id="PR00039">
    <property type="entry name" value="HTHLYSR"/>
</dbReference>
<dbReference type="Gene3D" id="3.40.190.290">
    <property type="match status" value="1"/>
</dbReference>
<dbReference type="Proteomes" id="UP001209755">
    <property type="component" value="Unassembled WGS sequence"/>
</dbReference>
<gene>
    <name evidence="6" type="ORF">M2319_000273</name>
</gene>
<dbReference type="Gene3D" id="1.10.10.10">
    <property type="entry name" value="Winged helix-like DNA-binding domain superfamily/Winged helix DNA-binding domain"/>
    <property type="match status" value="1"/>
</dbReference>
<dbReference type="SUPFAM" id="SSF46785">
    <property type="entry name" value="Winged helix' DNA-binding domain"/>
    <property type="match status" value="1"/>
</dbReference>
<evidence type="ECO:0000256" key="3">
    <source>
        <dbReference type="ARBA" id="ARBA00023125"/>
    </source>
</evidence>
<name>A0ABT3H6E2_9HYPH</name>
<dbReference type="GO" id="GO:0003677">
    <property type="term" value="F:DNA binding"/>
    <property type="evidence" value="ECO:0007669"/>
    <property type="project" value="UniProtKB-KW"/>
</dbReference>
<reference evidence="7" key="1">
    <citation type="submission" date="2023-07" db="EMBL/GenBank/DDBJ databases">
        <title>Genome sequencing of Purple Non-Sulfur Bacteria from various extreme environments.</title>
        <authorList>
            <person name="Mayer M."/>
        </authorList>
    </citation>
    <scope>NUCLEOTIDE SEQUENCE [LARGE SCALE GENOMIC DNA]</scope>
    <source>
        <strain evidence="7">DSM 17935</strain>
    </source>
</reference>
<dbReference type="InterPro" id="IPR000847">
    <property type="entry name" value="LysR_HTH_N"/>
</dbReference>
<dbReference type="Pfam" id="PF03466">
    <property type="entry name" value="LysR_substrate"/>
    <property type="match status" value="1"/>
</dbReference>
<evidence type="ECO:0000259" key="5">
    <source>
        <dbReference type="PROSITE" id="PS50931"/>
    </source>
</evidence>
<proteinExistence type="inferred from homology"/>
<protein>
    <submittedName>
        <fullName evidence="6">DNA-binding transcriptional LysR family regulator</fullName>
    </submittedName>
</protein>
<dbReference type="SUPFAM" id="SSF53850">
    <property type="entry name" value="Periplasmic binding protein-like II"/>
    <property type="match status" value="1"/>
</dbReference>
<organism evidence="6 7">
    <name type="scientific">Rhodobium gokarnense</name>
    <dbReference type="NCBI Taxonomy" id="364296"/>
    <lineage>
        <taxon>Bacteria</taxon>
        <taxon>Pseudomonadati</taxon>
        <taxon>Pseudomonadota</taxon>
        <taxon>Alphaproteobacteria</taxon>
        <taxon>Hyphomicrobiales</taxon>
        <taxon>Rhodobiaceae</taxon>
        <taxon>Rhodobium</taxon>
    </lineage>
</organism>
<evidence type="ECO:0000256" key="1">
    <source>
        <dbReference type="ARBA" id="ARBA00009437"/>
    </source>
</evidence>
<dbReference type="InterPro" id="IPR036390">
    <property type="entry name" value="WH_DNA-bd_sf"/>
</dbReference>
<evidence type="ECO:0000256" key="2">
    <source>
        <dbReference type="ARBA" id="ARBA00023015"/>
    </source>
</evidence>
<dbReference type="RefSeq" id="WP_264599635.1">
    <property type="nucleotide sequence ID" value="NZ_JAOQNS010000001.1"/>
</dbReference>
<dbReference type="InterPro" id="IPR036388">
    <property type="entry name" value="WH-like_DNA-bd_sf"/>
</dbReference>
<comment type="similarity">
    <text evidence="1">Belongs to the LysR transcriptional regulatory family.</text>
</comment>
<evidence type="ECO:0000256" key="4">
    <source>
        <dbReference type="ARBA" id="ARBA00023163"/>
    </source>
</evidence>
<feature type="domain" description="HTH lysR-type" evidence="5">
    <location>
        <begin position="14"/>
        <end position="71"/>
    </location>
</feature>